<gene>
    <name evidence="1" type="primary">Dper\GL20285</name>
    <name evidence="1" type="ORF">Dper_GL20285</name>
</gene>
<accession>B4GXI7</accession>
<name>B4GXI7_DROPE</name>
<sequence>MDSRTEVGLAKCVPCIPPATTVYLNVPLPMSGKNIRARHHLVDGNERLAYKLEGVTALALVQQSDMIYYAHGKRIDKRNK</sequence>
<dbReference type="OMA" id="MSGKNIR"/>
<evidence type="ECO:0000313" key="2">
    <source>
        <dbReference type="Proteomes" id="UP000008744"/>
    </source>
</evidence>
<evidence type="ECO:0000313" key="1">
    <source>
        <dbReference type="EMBL" id="EDW27464.1"/>
    </source>
</evidence>
<protein>
    <submittedName>
        <fullName evidence="1">GL20285</fullName>
    </submittedName>
</protein>
<dbReference type="eggNOG" id="KOG1215">
    <property type="taxonomic scope" value="Eukaryota"/>
</dbReference>
<reference evidence="1 2" key="1">
    <citation type="journal article" date="2007" name="Nature">
        <title>Evolution of genes and genomes on the Drosophila phylogeny.</title>
        <authorList>
            <consortium name="Drosophila 12 Genomes Consortium"/>
            <person name="Clark A.G."/>
            <person name="Eisen M.B."/>
            <person name="Smith D.R."/>
            <person name="Bergman C.M."/>
            <person name="Oliver B."/>
            <person name="Markow T.A."/>
            <person name="Kaufman T.C."/>
            <person name="Kellis M."/>
            <person name="Gelbart W."/>
            <person name="Iyer V.N."/>
            <person name="Pollard D.A."/>
            <person name="Sackton T.B."/>
            <person name="Larracuente A.M."/>
            <person name="Singh N.D."/>
            <person name="Abad J.P."/>
            <person name="Abt D.N."/>
            <person name="Adryan B."/>
            <person name="Aguade M."/>
            <person name="Akashi H."/>
            <person name="Anderson W.W."/>
            <person name="Aquadro C.F."/>
            <person name="Ardell D.H."/>
            <person name="Arguello R."/>
            <person name="Artieri C.G."/>
            <person name="Barbash D.A."/>
            <person name="Barker D."/>
            <person name="Barsanti P."/>
            <person name="Batterham P."/>
            <person name="Batzoglou S."/>
            <person name="Begun D."/>
            <person name="Bhutkar A."/>
            <person name="Blanco E."/>
            <person name="Bosak S.A."/>
            <person name="Bradley R.K."/>
            <person name="Brand A.D."/>
            <person name="Brent M.R."/>
            <person name="Brooks A.N."/>
            <person name="Brown R.H."/>
            <person name="Butlin R.K."/>
            <person name="Caggese C."/>
            <person name="Calvi B.R."/>
            <person name="Bernardo de Carvalho A."/>
            <person name="Caspi A."/>
            <person name="Castrezana S."/>
            <person name="Celniker S.E."/>
            <person name="Chang J.L."/>
            <person name="Chapple C."/>
            <person name="Chatterji S."/>
            <person name="Chinwalla A."/>
            <person name="Civetta A."/>
            <person name="Clifton S.W."/>
            <person name="Comeron J.M."/>
            <person name="Costello J.C."/>
            <person name="Coyne J.A."/>
            <person name="Daub J."/>
            <person name="David R.G."/>
            <person name="Delcher A.L."/>
            <person name="Delehaunty K."/>
            <person name="Do C.B."/>
            <person name="Ebling H."/>
            <person name="Edwards K."/>
            <person name="Eickbush T."/>
            <person name="Evans J.D."/>
            <person name="Filipski A."/>
            <person name="Findeiss S."/>
            <person name="Freyhult E."/>
            <person name="Fulton L."/>
            <person name="Fulton R."/>
            <person name="Garcia A.C."/>
            <person name="Gardiner A."/>
            <person name="Garfield D.A."/>
            <person name="Garvin B.E."/>
            <person name="Gibson G."/>
            <person name="Gilbert D."/>
            <person name="Gnerre S."/>
            <person name="Godfrey J."/>
            <person name="Good R."/>
            <person name="Gotea V."/>
            <person name="Gravely B."/>
            <person name="Greenberg A.J."/>
            <person name="Griffiths-Jones S."/>
            <person name="Gross S."/>
            <person name="Guigo R."/>
            <person name="Gustafson E.A."/>
            <person name="Haerty W."/>
            <person name="Hahn M.W."/>
            <person name="Halligan D.L."/>
            <person name="Halpern A.L."/>
            <person name="Halter G.M."/>
            <person name="Han M.V."/>
            <person name="Heger A."/>
            <person name="Hillier L."/>
            <person name="Hinrichs A.S."/>
            <person name="Holmes I."/>
            <person name="Hoskins R.A."/>
            <person name="Hubisz M.J."/>
            <person name="Hultmark D."/>
            <person name="Huntley M.A."/>
            <person name="Jaffe D.B."/>
            <person name="Jagadeeshan S."/>
            <person name="Jeck W.R."/>
            <person name="Johnson J."/>
            <person name="Jones C.D."/>
            <person name="Jordan W.C."/>
            <person name="Karpen G.H."/>
            <person name="Kataoka E."/>
            <person name="Keightley P.D."/>
            <person name="Kheradpour P."/>
            <person name="Kirkness E.F."/>
            <person name="Koerich L.B."/>
            <person name="Kristiansen K."/>
            <person name="Kudrna D."/>
            <person name="Kulathinal R.J."/>
            <person name="Kumar S."/>
            <person name="Kwok R."/>
            <person name="Lander E."/>
            <person name="Langley C.H."/>
            <person name="Lapoint R."/>
            <person name="Lazzaro B.P."/>
            <person name="Lee S.J."/>
            <person name="Levesque L."/>
            <person name="Li R."/>
            <person name="Lin C.F."/>
            <person name="Lin M.F."/>
            <person name="Lindblad-Toh K."/>
            <person name="Llopart A."/>
            <person name="Long M."/>
            <person name="Low L."/>
            <person name="Lozovsky E."/>
            <person name="Lu J."/>
            <person name="Luo M."/>
            <person name="Machado C.A."/>
            <person name="Makalowski W."/>
            <person name="Marzo M."/>
            <person name="Matsuda M."/>
            <person name="Matzkin L."/>
            <person name="McAllister B."/>
            <person name="McBride C.S."/>
            <person name="McKernan B."/>
            <person name="McKernan K."/>
            <person name="Mendez-Lago M."/>
            <person name="Minx P."/>
            <person name="Mollenhauer M.U."/>
            <person name="Montooth K."/>
            <person name="Mount S.M."/>
            <person name="Mu X."/>
            <person name="Myers E."/>
            <person name="Negre B."/>
            <person name="Newfeld S."/>
            <person name="Nielsen R."/>
            <person name="Noor M.A."/>
            <person name="O'Grady P."/>
            <person name="Pachter L."/>
            <person name="Papaceit M."/>
            <person name="Parisi M.J."/>
            <person name="Parisi M."/>
            <person name="Parts L."/>
            <person name="Pedersen J.S."/>
            <person name="Pesole G."/>
            <person name="Phillippy A.M."/>
            <person name="Ponting C.P."/>
            <person name="Pop M."/>
            <person name="Porcelli D."/>
            <person name="Powell J.R."/>
            <person name="Prohaska S."/>
            <person name="Pruitt K."/>
            <person name="Puig M."/>
            <person name="Quesneville H."/>
            <person name="Ram K.R."/>
            <person name="Rand D."/>
            <person name="Rasmussen M.D."/>
            <person name="Reed L.K."/>
            <person name="Reenan R."/>
            <person name="Reily A."/>
            <person name="Remington K.A."/>
            <person name="Rieger T.T."/>
            <person name="Ritchie M.G."/>
            <person name="Robin C."/>
            <person name="Rogers Y.H."/>
            <person name="Rohde C."/>
            <person name="Rozas J."/>
            <person name="Rubenfield M.J."/>
            <person name="Ruiz A."/>
            <person name="Russo S."/>
            <person name="Salzberg S.L."/>
            <person name="Sanchez-Gracia A."/>
            <person name="Saranga D.J."/>
            <person name="Sato H."/>
            <person name="Schaeffer S.W."/>
            <person name="Schatz M.C."/>
            <person name="Schlenke T."/>
            <person name="Schwartz R."/>
            <person name="Segarra C."/>
            <person name="Singh R.S."/>
            <person name="Sirot L."/>
            <person name="Sirota M."/>
            <person name="Sisneros N.B."/>
            <person name="Smith C.D."/>
            <person name="Smith T.F."/>
            <person name="Spieth J."/>
            <person name="Stage D.E."/>
            <person name="Stark A."/>
            <person name="Stephan W."/>
            <person name="Strausberg R.L."/>
            <person name="Strempel S."/>
            <person name="Sturgill D."/>
            <person name="Sutton G."/>
            <person name="Sutton G.G."/>
            <person name="Tao W."/>
            <person name="Teichmann S."/>
            <person name="Tobari Y.N."/>
            <person name="Tomimura Y."/>
            <person name="Tsolas J.M."/>
            <person name="Valente V.L."/>
            <person name="Venter E."/>
            <person name="Venter J.C."/>
            <person name="Vicario S."/>
            <person name="Vieira F.G."/>
            <person name="Vilella A.J."/>
            <person name="Villasante A."/>
            <person name="Walenz B."/>
            <person name="Wang J."/>
            <person name="Wasserman M."/>
            <person name="Watts T."/>
            <person name="Wilson D."/>
            <person name="Wilson R.K."/>
            <person name="Wing R.A."/>
            <person name="Wolfner M.F."/>
            <person name="Wong A."/>
            <person name="Wong G.K."/>
            <person name="Wu C.I."/>
            <person name="Wu G."/>
            <person name="Yamamoto D."/>
            <person name="Yang H.P."/>
            <person name="Yang S.P."/>
            <person name="Yorke J.A."/>
            <person name="Yoshida K."/>
            <person name="Zdobnov E."/>
            <person name="Zhang P."/>
            <person name="Zhang Y."/>
            <person name="Zimin A.V."/>
            <person name="Baldwin J."/>
            <person name="Abdouelleil A."/>
            <person name="Abdulkadir J."/>
            <person name="Abebe A."/>
            <person name="Abera B."/>
            <person name="Abreu J."/>
            <person name="Acer S.C."/>
            <person name="Aftuck L."/>
            <person name="Alexander A."/>
            <person name="An P."/>
            <person name="Anderson E."/>
            <person name="Anderson S."/>
            <person name="Arachi H."/>
            <person name="Azer M."/>
            <person name="Bachantsang P."/>
            <person name="Barry A."/>
            <person name="Bayul T."/>
            <person name="Berlin A."/>
            <person name="Bessette D."/>
            <person name="Bloom T."/>
            <person name="Blye J."/>
            <person name="Boguslavskiy L."/>
            <person name="Bonnet C."/>
            <person name="Boukhgalter B."/>
            <person name="Bourzgui I."/>
            <person name="Brown A."/>
            <person name="Cahill P."/>
            <person name="Channer S."/>
            <person name="Cheshatsang Y."/>
            <person name="Chuda L."/>
            <person name="Citroen M."/>
            <person name="Collymore A."/>
            <person name="Cooke P."/>
            <person name="Costello M."/>
            <person name="D'Aco K."/>
            <person name="Daza R."/>
            <person name="De Haan G."/>
            <person name="DeGray S."/>
            <person name="DeMaso C."/>
            <person name="Dhargay N."/>
            <person name="Dooley K."/>
            <person name="Dooley E."/>
            <person name="Doricent M."/>
            <person name="Dorje P."/>
            <person name="Dorjee K."/>
            <person name="Dupes A."/>
            <person name="Elong R."/>
            <person name="Falk J."/>
            <person name="Farina A."/>
            <person name="Faro S."/>
            <person name="Ferguson D."/>
            <person name="Fisher S."/>
            <person name="Foley C.D."/>
            <person name="Franke A."/>
            <person name="Friedrich D."/>
            <person name="Gadbois L."/>
            <person name="Gearin G."/>
            <person name="Gearin C.R."/>
            <person name="Giannoukos G."/>
            <person name="Goode T."/>
            <person name="Graham J."/>
            <person name="Grandbois E."/>
            <person name="Grewal S."/>
            <person name="Gyaltsen K."/>
            <person name="Hafez N."/>
            <person name="Hagos B."/>
            <person name="Hall J."/>
            <person name="Henson C."/>
            <person name="Hollinger A."/>
            <person name="Honan T."/>
            <person name="Huard M.D."/>
            <person name="Hughes L."/>
            <person name="Hurhula B."/>
            <person name="Husby M.E."/>
            <person name="Kamat A."/>
            <person name="Kanga B."/>
            <person name="Kashin S."/>
            <person name="Khazanovich D."/>
            <person name="Kisner P."/>
            <person name="Lance K."/>
            <person name="Lara M."/>
            <person name="Lee W."/>
            <person name="Lennon N."/>
            <person name="Letendre F."/>
            <person name="LeVine R."/>
            <person name="Lipovsky A."/>
            <person name="Liu X."/>
            <person name="Liu J."/>
            <person name="Liu S."/>
            <person name="Lokyitsang T."/>
            <person name="Lokyitsang Y."/>
            <person name="Lubonja R."/>
            <person name="Lui A."/>
            <person name="MacDonald P."/>
            <person name="Magnisalis V."/>
            <person name="Maru K."/>
            <person name="Matthews C."/>
            <person name="McCusker W."/>
            <person name="McDonough S."/>
            <person name="Mehta T."/>
            <person name="Meldrim J."/>
            <person name="Meneus L."/>
            <person name="Mihai O."/>
            <person name="Mihalev A."/>
            <person name="Mihova T."/>
            <person name="Mittelman R."/>
            <person name="Mlenga V."/>
            <person name="Montmayeur A."/>
            <person name="Mulrain L."/>
            <person name="Navidi A."/>
            <person name="Naylor J."/>
            <person name="Negash T."/>
            <person name="Nguyen T."/>
            <person name="Nguyen N."/>
            <person name="Nicol R."/>
            <person name="Norbu C."/>
            <person name="Norbu N."/>
            <person name="Novod N."/>
            <person name="O'Neill B."/>
            <person name="Osman S."/>
            <person name="Markiewicz E."/>
            <person name="Oyono O.L."/>
            <person name="Patti C."/>
            <person name="Phunkhang P."/>
            <person name="Pierre F."/>
            <person name="Priest M."/>
            <person name="Raghuraman S."/>
            <person name="Rege F."/>
            <person name="Reyes R."/>
            <person name="Rise C."/>
            <person name="Rogov P."/>
            <person name="Ross K."/>
            <person name="Ryan E."/>
            <person name="Settipalli S."/>
            <person name="Shea T."/>
            <person name="Sherpa N."/>
            <person name="Shi L."/>
            <person name="Shih D."/>
            <person name="Sparrow T."/>
            <person name="Spaulding J."/>
            <person name="Stalker J."/>
            <person name="Stange-Thomann N."/>
            <person name="Stavropoulos S."/>
            <person name="Stone C."/>
            <person name="Strader C."/>
            <person name="Tesfaye S."/>
            <person name="Thomson T."/>
            <person name="Thoulutsang Y."/>
            <person name="Thoulutsang D."/>
            <person name="Topham K."/>
            <person name="Topping I."/>
            <person name="Tsamla T."/>
            <person name="Vassiliev H."/>
            <person name="Vo A."/>
            <person name="Wangchuk T."/>
            <person name="Wangdi T."/>
            <person name="Weiand M."/>
            <person name="Wilkinson J."/>
            <person name="Wilson A."/>
            <person name="Yadav S."/>
            <person name="Young G."/>
            <person name="Yu Q."/>
            <person name="Zembek L."/>
            <person name="Zhong D."/>
            <person name="Zimmer A."/>
            <person name="Zwirko Z."/>
            <person name="Jaffe D.B."/>
            <person name="Alvarez P."/>
            <person name="Brockman W."/>
            <person name="Butler J."/>
            <person name="Chin C."/>
            <person name="Gnerre S."/>
            <person name="Grabherr M."/>
            <person name="Kleber M."/>
            <person name="Mauceli E."/>
            <person name="MacCallum I."/>
        </authorList>
    </citation>
    <scope>NUCLEOTIDE SEQUENCE [LARGE SCALE GENOMIC DNA]</scope>
    <source>
        <strain evidence="2">MSH-3 / Tucson 14011-0111.49</strain>
    </source>
</reference>
<dbReference type="Proteomes" id="UP000008744">
    <property type="component" value="Unassembled WGS sequence"/>
</dbReference>
<keyword evidence="2" id="KW-1185">Reference proteome</keyword>
<dbReference type="AlphaFoldDB" id="B4GXI7"/>
<proteinExistence type="predicted"/>
<dbReference type="EMBL" id="CH479196">
    <property type="protein sequence ID" value="EDW27464.1"/>
    <property type="molecule type" value="Genomic_DNA"/>
</dbReference>
<organism evidence="2">
    <name type="scientific">Drosophila persimilis</name>
    <name type="common">Fruit fly</name>
    <dbReference type="NCBI Taxonomy" id="7234"/>
    <lineage>
        <taxon>Eukaryota</taxon>
        <taxon>Metazoa</taxon>
        <taxon>Ecdysozoa</taxon>
        <taxon>Arthropoda</taxon>
        <taxon>Hexapoda</taxon>
        <taxon>Insecta</taxon>
        <taxon>Pterygota</taxon>
        <taxon>Neoptera</taxon>
        <taxon>Endopterygota</taxon>
        <taxon>Diptera</taxon>
        <taxon>Brachycera</taxon>
        <taxon>Muscomorpha</taxon>
        <taxon>Ephydroidea</taxon>
        <taxon>Drosophilidae</taxon>
        <taxon>Drosophila</taxon>
        <taxon>Sophophora</taxon>
    </lineage>
</organism>
<dbReference type="HOGENOM" id="CLU_2592302_0_0_1"/>